<evidence type="ECO:0000256" key="4">
    <source>
        <dbReference type="ARBA" id="ARBA00023180"/>
    </source>
</evidence>
<reference evidence="5" key="1">
    <citation type="submission" date="2019-09" db="EMBL/GenBank/DDBJ databases">
        <title>Draft genome information of white flower Hibiscus syriacus.</title>
        <authorList>
            <person name="Kim Y.-M."/>
        </authorList>
    </citation>
    <scope>NUCLEOTIDE SEQUENCE [LARGE SCALE GENOMIC DNA]</scope>
    <source>
        <strain evidence="5">YM2019G1</strain>
    </source>
</reference>
<dbReference type="PANTHER" id="PTHR22835">
    <property type="entry name" value="ZINC FINGER FYVE DOMAIN CONTAINING PROTEIN"/>
    <property type="match status" value="1"/>
</dbReference>
<dbReference type="InterPro" id="IPR035669">
    <property type="entry name" value="SGNH_plant_lipase-like"/>
</dbReference>
<accession>A0A6A3CT54</accession>
<sequence length="396" mass="43932">MASCSWLKQHFTSVIFVFVTVTSFGSPVIGCFTSIFSFGDSLTDTGNLLRISISESSRLPHAAFPPYGRTYFHRPTGRFCDGRLVIDFLAEALGFPLLPPFYGSKSGGLEEFQKGVNFAVAGATALNSSFLGEQGIYSVSTNISLGVEVNSFKDLLPSLCSSSSNCREFLRNSLIVMGEIGGNDYNHPFLQGQNTEKIRQLVPLVVDVITSSINLIELGAETFLVPGNFPIGCSPSLLTRFQNSSKDQYDPLTGCLTWLNQFSKYHNKLLRKELDGLRNRHPDTNIIYVDYYDTSTRIYHSPEQFGFKETLKACCGTGDVYNYDPSKSCGYPPLERCCKDPSSHINWDGIHYTEAANRWFASVALEDLMNAIPSLKNLCPTSTSNKRGIMYPKSEM</sequence>
<keyword evidence="2" id="KW-0732">Signal</keyword>
<dbReference type="Proteomes" id="UP000436088">
    <property type="component" value="Unassembled WGS sequence"/>
</dbReference>
<proteinExistence type="inferred from homology"/>
<evidence type="ECO:0000256" key="3">
    <source>
        <dbReference type="ARBA" id="ARBA00022801"/>
    </source>
</evidence>
<keyword evidence="4" id="KW-0325">Glycoprotein</keyword>
<evidence type="ECO:0000313" key="6">
    <source>
        <dbReference type="Proteomes" id="UP000436088"/>
    </source>
</evidence>
<keyword evidence="6" id="KW-1185">Reference proteome</keyword>
<dbReference type="Gene3D" id="3.40.50.1110">
    <property type="entry name" value="SGNH hydrolase"/>
    <property type="match status" value="1"/>
</dbReference>
<dbReference type="GO" id="GO:0016788">
    <property type="term" value="F:hydrolase activity, acting on ester bonds"/>
    <property type="evidence" value="ECO:0007669"/>
    <property type="project" value="InterPro"/>
</dbReference>
<keyword evidence="3" id="KW-0378">Hydrolase</keyword>
<comment type="similarity">
    <text evidence="1">Belongs to the 'GDSL' lipolytic enzyme family.</text>
</comment>
<dbReference type="InterPro" id="IPR036514">
    <property type="entry name" value="SGNH_hydro_sf"/>
</dbReference>
<evidence type="ECO:0000256" key="1">
    <source>
        <dbReference type="ARBA" id="ARBA00008668"/>
    </source>
</evidence>
<dbReference type="PANTHER" id="PTHR22835:SF683">
    <property type="entry name" value="OS05G0506800 PROTEIN"/>
    <property type="match status" value="1"/>
</dbReference>
<name>A0A6A3CT54_HIBSY</name>
<gene>
    <name evidence="5" type="ORF">F3Y22_tig00002069pilonHSYRG00004</name>
</gene>
<protein>
    <submittedName>
        <fullName evidence="5">GDSL esterase/lipase</fullName>
    </submittedName>
</protein>
<dbReference type="CDD" id="cd01837">
    <property type="entry name" value="SGNH_plant_lipase_like"/>
    <property type="match status" value="1"/>
</dbReference>
<evidence type="ECO:0000256" key="2">
    <source>
        <dbReference type="ARBA" id="ARBA00022729"/>
    </source>
</evidence>
<dbReference type="EMBL" id="VEPZ02000157">
    <property type="protein sequence ID" value="KAE8732450.1"/>
    <property type="molecule type" value="Genomic_DNA"/>
</dbReference>
<organism evidence="5 6">
    <name type="scientific">Hibiscus syriacus</name>
    <name type="common">Rose of Sharon</name>
    <dbReference type="NCBI Taxonomy" id="106335"/>
    <lineage>
        <taxon>Eukaryota</taxon>
        <taxon>Viridiplantae</taxon>
        <taxon>Streptophyta</taxon>
        <taxon>Embryophyta</taxon>
        <taxon>Tracheophyta</taxon>
        <taxon>Spermatophyta</taxon>
        <taxon>Magnoliopsida</taxon>
        <taxon>eudicotyledons</taxon>
        <taxon>Gunneridae</taxon>
        <taxon>Pentapetalae</taxon>
        <taxon>rosids</taxon>
        <taxon>malvids</taxon>
        <taxon>Malvales</taxon>
        <taxon>Malvaceae</taxon>
        <taxon>Malvoideae</taxon>
        <taxon>Hibiscus</taxon>
    </lineage>
</organism>
<dbReference type="InterPro" id="IPR001087">
    <property type="entry name" value="GDSL"/>
</dbReference>
<comment type="caution">
    <text evidence="5">The sequence shown here is derived from an EMBL/GenBank/DDBJ whole genome shotgun (WGS) entry which is preliminary data.</text>
</comment>
<dbReference type="Pfam" id="PF00657">
    <property type="entry name" value="Lipase_GDSL"/>
    <property type="match status" value="1"/>
</dbReference>
<dbReference type="AlphaFoldDB" id="A0A6A3CT54"/>
<evidence type="ECO:0000313" key="5">
    <source>
        <dbReference type="EMBL" id="KAE8732450.1"/>
    </source>
</evidence>
<dbReference type="SUPFAM" id="SSF52266">
    <property type="entry name" value="SGNH hydrolase"/>
    <property type="match status" value="1"/>
</dbReference>